<evidence type="ECO:0000313" key="1">
    <source>
        <dbReference type="EMBL" id="KAK8600992.1"/>
    </source>
</evidence>
<accession>A0ABR2GEL5</accession>
<dbReference type="EMBL" id="JBBPBM010000001">
    <property type="protein sequence ID" value="KAK8600992.1"/>
    <property type="molecule type" value="Genomic_DNA"/>
</dbReference>
<proteinExistence type="predicted"/>
<evidence type="ECO:0000313" key="2">
    <source>
        <dbReference type="Proteomes" id="UP001472677"/>
    </source>
</evidence>
<name>A0ABR2GEL5_9ROSI</name>
<comment type="caution">
    <text evidence="1">The sequence shown here is derived from an EMBL/GenBank/DDBJ whole genome shotgun (WGS) entry which is preliminary data.</text>
</comment>
<keyword evidence="2" id="KW-1185">Reference proteome</keyword>
<dbReference type="Proteomes" id="UP001472677">
    <property type="component" value="Unassembled WGS sequence"/>
</dbReference>
<reference evidence="1 2" key="1">
    <citation type="journal article" date="2024" name="G3 (Bethesda)">
        <title>Genome assembly of Hibiscus sabdariffa L. provides insights into metabolisms of medicinal natural products.</title>
        <authorList>
            <person name="Kim T."/>
        </authorList>
    </citation>
    <scope>NUCLEOTIDE SEQUENCE [LARGE SCALE GENOMIC DNA]</scope>
    <source>
        <strain evidence="1">TK-2024</strain>
        <tissue evidence="1">Old leaves</tissue>
    </source>
</reference>
<protein>
    <submittedName>
        <fullName evidence="1">Uncharacterized protein</fullName>
    </submittedName>
</protein>
<organism evidence="1 2">
    <name type="scientific">Hibiscus sabdariffa</name>
    <name type="common">roselle</name>
    <dbReference type="NCBI Taxonomy" id="183260"/>
    <lineage>
        <taxon>Eukaryota</taxon>
        <taxon>Viridiplantae</taxon>
        <taxon>Streptophyta</taxon>
        <taxon>Embryophyta</taxon>
        <taxon>Tracheophyta</taxon>
        <taxon>Spermatophyta</taxon>
        <taxon>Magnoliopsida</taxon>
        <taxon>eudicotyledons</taxon>
        <taxon>Gunneridae</taxon>
        <taxon>Pentapetalae</taxon>
        <taxon>rosids</taxon>
        <taxon>malvids</taxon>
        <taxon>Malvales</taxon>
        <taxon>Malvaceae</taxon>
        <taxon>Malvoideae</taxon>
        <taxon>Hibiscus</taxon>
    </lineage>
</organism>
<gene>
    <name evidence="1" type="ORF">V6N12_050837</name>
</gene>
<sequence>MTQNKLNSTVQEFISKGLQAAAKNEEFLEGQLEYEPNSTNANPSASCEPIQLERETNFMNPNPYVSCGPIERGFELKFVCTKVNQSSGIVSRFYSHTCEPISSKRTYWRPVDAK</sequence>